<proteinExistence type="predicted"/>
<evidence type="ECO:0000313" key="2">
    <source>
        <dbReference type="Proteomes" id="UP000515160"/>
    </source>
</evidence>
<evidence type="ECO:0000313" key="3">
    <source>
        <dbReference type="RefSeq" id="XP_034109691.1"/>
    </source>
</evidence>
<dbReference type="PANTHER" id="PTHR47331">
    <property type="entry name" value="PHD-TYPE DOMAIN-CONTAINING PROTEIN"/>
    <property type="match status" value="1"/>
</dbReference>
<dbReference type="InterPro" id="IPR040676">
    <property type="entry name" value="DUF5641"/>
</dbReference>
<dbReference type="Pfam" id="PF05380">
    <property type="entry name" value="Peptidase_A17"/>
    <property type="match status" value="1"/>
</dbReference>
<gene>
    <name evidence="3" type="primary">LOC117571584</name>
</gene>
<dbReference type="Proteomes" id="UP000515160">
    <property type="component" value="Chromosome 3"/>
</dbReference>
<sequence>MTKLAQAVKLIHADGGFDMRHWTSNSQAVVCALENRYDMLDKPICYPDVGAEKVLGMWWQPGEDCLTFMVKPDTIAKALHGRPTKRRVLSMIMTIFDPLGIVGFFNIRAKIILQNIWRSGVGWDEPLKEEDEADWRRWLDLVPTLNNLRIARCLKGVSAARCLEMHTFVDASVNAYAAVVYIRAEVDDQVHCSLVASKTRVAPLKPISIPRMELMAAVLGLRLARCIESEMSVHVDKKVFWTDSRDVLFWIRSDVRKFHQFVALRIGEILEGSDVSNWRWVPSAQNVADDGTKWTRTPVINEANRWFRGPEFLYSDDSQWPQMNIDVSQHSNTILQHVEEQLEAMSPLSCISPDPERFSKLERLRAAQLRVLDFLRSIFKKSMGSELKKLLLLERPIEMDIILIRVCQETEYFSEMKCLRTGSSIMDRKSKLFKCSPYLDELSILRVKGRIDLIEGVEVNLKRPIILPRRHRFTFLLVESYHRRYHHLYDEIMVNELRQKFLIFGLRALVREVSQTCPACRMRRARPRPPEMGSLPRERLAHHMAPFTYTGVDYFGPIDIIVGRRHEKRWGVLFTCLTIRAVHLDIATSLSTDSFLCILKAFIARRGCPRRMMSDNGTNFRGASRVLKDEVERISTRDVETKYPEMEFMFIPPGSPHMGGAWERLVRSTKSILTEILPPGGLREEVLRAALADVEGILNSRPLTYVPLESADSEALTPNHFLLGHSSGIRERDSKIHNGDKLAKGFRISSQLADQFWKRWIREYLPTLTRRTKWFQPPPDSIAVNDIVVIADENGKRNSWPKGVVVDVHRSRDGQVRSAVVRTPEGIVTRPAVKLAKLDLKIGNTQREC</sequence>
<organism evidence="2 3">
    <name type="scientific">Drosophila albomicans</name>
    <name type="common">Fruit fly</name>
    <dbReference type="NCBI Taxonomy" id="7291"/>
    <lineage>
        <taxon>Eukaryota</taxon>
        <taxon>Metazoa</taxon>
        <taxon>Ecdysozoa</taxon>
        <taxon>Arthropoda</taxon>
        <taxon>Hexapoda</taxon>
        <taxon>Insecta</taxon>
        <taxon>Pterygota</taxon>
        <taxon>Neoptera</taxon>
        <taxon>Endopterygota</taxon>
        <taxon>Diptera</taxon>
        <taxon>Brachycera</taxon>
        <taxon>Muscomorpha</taxon>
        <taxon>Ephydroidea</taxon>
        <taxon>Drosophilidae</taxon>
        <taxon>Drosophila</taxon>
    </lineage>
</organism>
<dbReference type="GO" id="GO:0003676">
    <property type="term" value="F:nucleic acid binding"/>
    <property type="evidence" value="ECO:0007669"/>
    <property type="project" value="InterPro"/>
</dbReference>
<dbReference type="Gene3D" id="3.30.420.10">
    <property type="entry name" value="Ribonuclease H-like superfamily/Ribonuclease H"/>
    <property type="match status" value="1"/>
</dbReference>
<dbReference type="PROSITE" id="PS50994">
    <property type="entry name" value="INTEGRASE"/>
    <property type="match status" value="1"/>
</dbReference>
<feature type="domain" description="Integrase catalytic" evidence="1">
    <location>
        <begin position="542"/>
        <end position="726"/>
    </location>
</feature>
<protein>
    <submittedName>
        <fullName evidence="3">Uncharacterized protein LOC117571584</fullName>
    </submittedName>
</protein>
<reference evidence="3" key="1">
    <citation type="submission" date="2025-08" db="UniProtKB">
        <authorList>
            <consortium name="RefSeq"/>
        </authorList>
    </citation>
    <scope>IDENTIFICATION</scope>
    <source>
        <strain evidence="3">15112-1751.03</strain>
        <tissue evidence="3">Whole Adult</tissue>
    </source>
</reference>
<dbReference type="Pfam" id="PF18701">
    <property type="entry name" value="DUF5641"/>
    <property type="match status" value="1"/>
</dbReference>
<name>A0A6P8X0T2_DROAB</name>
<dbReference type="InterPro" id="IPR008042">
    <property type="entry name" value="Retrotrans_Pao"/>
</dbReference>
<dbReference type="PANTHER" id="PTHR47331:SF1">
    <property type="entry name" value="GAG-LIKE PROTEIN"/>
    <property type="match status" value="1"/>
</dbReference>
<dbReference type="SUPFAM" id="SSF53098">
    <property type="entry name" value="Ribonuclease H-like"/>
    <property type="match status" value="1"/>
</dbReference>
<keyword evidence="2" id="KW-1185">Reference proteome</keyword>
<dbReference type="InterPro" id="IPR001584">
    <property type="entry name" value="Integrase_cat-core"/>
</dbReference>
<accession>A0A6P8X0T2</accession>
<dbReference type="GO" id="GO:0015074">
    <property type="term" value="P:DNA integration"/>
    <property type="evidence" value="ECO:0007669"/>
    <property type="project" value="InterPro"/>
</dbReference>
<evidence type="ECO:0000259" key="1">
    <source>
        <dbReference type="PROSITE" id="PS50994"/>
    </source>
</evidence>
<dbReference type="GeneID" id="117571584"/>
<dbReference type="AlphaFoldDB" id="A0A6P8X0T2"/>
<dbReference type="InterPro" id="IPR036397">
    <property type="entry name" value="RNaseH_sf"/>
</dbReference>
<dbReference type="InterPro" id="IPR012337">
    <property type="entry name" value="RNaseH-like_sf"/>
</dbReference>
<dbReference type="RefSeq" id="XP_034109691.1">
    <property type="nucleotide sequence ID" value="XM_034253800.2"/>
</dbReference>
<dbReference type="OrthoDB" id="7872482at2759"/>